<evidence type="ECO:0000313" key="3">
    <source>
        <dbReference type="Proteomes" id="UP000275078"/>
    </source>
</evidence>
<evidence type="ECO:0000256" key="1">
    <source>
        <dbReference type="SAM" id="MobiDB-lite"/>
    </source>
</evidence>
<accession>A0A3N4HV66</accession>
<evidence type="ECO:0000313" key="2">
    <source>
        <dbReference type="EMBL" id="RPA73544.1"/>
    </source>
</evidence>
<name>A0A3N4HV66_ASCIM</name>
<protein>
    <submittedName>
        <fullName evidence="2">Uncharacterized protein</fullName>
    </submittedName>
</protein>
<sequence length="368" mass="40877">MAASPPRENIHSSSSSSGPEEPIKAIVKTLPRVSFFFYSTDALHQIDSKGRLLPTLQADRENYQSILARLPDQLEDAIRHTPTAWTIPSSSRHIVTKKLRQLPLQLGNLPIILSPTPAPTTIVDKSGRRPSIRRDPIYHPISPTSPMTQQEVRLAFEIFFEATMLLKLFDGTLWVVYPKRMEVPTQTEKMSVIIPNSFGGLDVNITSIKAVKEDPELRILVTDEEAWVRTHDSAGVFVEKEVDVGYGKLYKVSQNQLLFSEDAVIGEEEKWNKTTGMVMGEVFVRQSIKKCKPGSPYAHKGKKDGKKRKDGAALGTTKFSRGVVWRGFTLSGKGELEVLGASAVTAMRNGMVRMTSFVKESLGVKVVS</sequence>
<dbReference type="AlphaFoldDB" id="A0A3N4HV66"/>
<organism evidence="2 3">
    <name type="scientific">Ascobolus immersus RN42</name>
    <dbReference type="NCBI Taxonomy" id="1160509"/>
    <lineage>
        <taxon>Eukaryota</taxon>
        <taxon>Fungi</taxon>
        <taxon>Dikarya</taxon>
        <taxon>Ascomycota</taxon>
        <taxon>Pezizomycotina</taxon>
        <taxon>Pezizomycetes</taxon>
        <taxon>Pezizales</taxon>
        <taxon>Ascobolaceae</taxon>
        <taxon>Ascobolus</taxon>
    </lineage>
</organism>
<keyword evidence="3" id="KW-1185">Reference proteome</keyword>
<dbReference type="EMBL" id="ML119817">
    <property type="protein sequence ID" value="RPA73544.1"/>
    <property type="molecule type" value="Genomic_DNA"/>
</dbReference>
<proteinExistence type="predicted"/>
<feature type="region of interest" description="Disordered" evidence="1">
    <location>
        <begin position="1"/>
        <end position="22"/>
    </location>
</feature>
<reference evidence="2 3" key="1">
    <citation type="journal article" date="2018" name="Nat. Ecol. Evol.">
        <title>Pezizomycetes genomes reveal the molecular basis of ectomycorrhizal truffle lifestyle.</title>
        <authorList>
            <person name="Murat C."/>
            <person name="Payen T."/>
            <person name="Noel B."/>
            <person name="Kuo A."/>
            <person name="Morin E."/>
            <person name="Chen J."/>
            <person name="Kohler A."/>
            <person name="Krizsan K."/>
            <person name="Balestrini R."/>
            <person name="Da Silva C."/>
            <person name="Montanini B."/>
            <person name="Hainaut M."/>
            <person name="Levati E."/>
            <person name="Barry K.W."/>
            <person name="Belfiori B."/>
            <person name="Cichocki N."/>
            <person name="Clum A."/>
            <person name="Dockter R.B."/>
            <person name="Fauchery L."/>
            <person name="Guy J."/>
            <person name="Iotti M."/>
            <person name="Le Tacon F."/>
            <person name="Lindquist E.A."/>
            <person name="Lipzen A."/>
            <person name="Malagnac F."/>
            <person name="Mello A."/>
            <person name="Molinier V."/>
            <person name="Miyauchi S."/>
            <person name="Poulain J."/>
            <person name="Riccioni C."/>
            <person name="Rubini A."/>
            <person name="Sitrit Y."/>
            <person name="Splivallo R."/>
            <person name="Traeger S."/>
            <person name="Wang M."/>
            <person name="Zifcakova L."/>
            <person name="Wipf D."/>
            <person name="Zambonelli A."/>
            <person name="Paolocci F."/>
            <person name="Nowrousian M."/>
            <person name="Ottonello S."/>
            <person name="Baldrian P."/>
            <person name="Spatafora J.W."/>
            <person name="Henrissat B."/>
            <person name="Nagy L.G."/>
            <person name="Aury J.M."/>
            <person name="Wincker P."/>
            <person name="Grigoriev I.V."/>
            <person name="Bonfante P."/>
            <person name="Martin F.M."/>
        </authorList>
    </citation>
    <scope>NUCLEOTIDE SEQUENCE [LARGE SCALE GENOMIC DNA]</scope>
    <source>
        <strain evidence="2 3">RN42</strain>
    </source>
</reference>
<gene>
    <name evidence="2" type="ORF">BJ508DRAFT_313700</name>
</gene>
<dbReference type="Proteomes" id="UP000275078">
    <property type="component" value="Unassembled WGS sequence"/>
</dbReference>